<dbReference type="GO" id="GO:0008061">
    <property type="term" value="F:chitin binding"/>
    <property type="evidence" value="ECO:0007669"/>
    <property type="project" value="UniProtKB-KW"/>
</dbReference>
<dbReference type="FunFam" id="3.10.50.10:FF:000004">
    <property type="entry name" value="Chitinase 5"/>
    <property type="match status" value="1"/>
</dbReference>
<feature type="compositionally biased region" description="Low complexity" evidence="13">
    <location>
        <begin position="1379"/>
        <end position="1400"/>
    </location>
</feature>
<dbReference type="Pfam" id="PF00704">
    <property type="entry name" value="Glyco_hydro_18"/>
    <property type="match status" value="1"/>
</dbReference>
<dbReference type="InterPro" id="IPR029070">
    <property type="entry name" value="Chitinase_insertion_sf"/>
</dbReference>
<dbReference type="SUPFAM" id="SSF54556">
    <property type="entry name" value="Chitinase insertion domain"/>
    <property type="match status" value="1"/>
</dbReference>
<feature type="region of interest" description="Disordered" evidence="13">
    <location>
        <begin position="1535"/>
        <end position="1557"/>
    </location>
</feature>
<keyword evidence="10 12" id="KW-0326">Glycosidase</keyword>
<accession>A0A5E4N848</accession>
<dbReference type="InterPro" id="IPR050314">
    <property type="entry name" value="Glycosyl_Hydrlase_18"/>
</dbReference>
<dbReference type="PROSITE" id="PS50940">
    <property type="entry name" value="CHIT_BIND_II"/>
    <property type="match status" value="2"/>
</dbReference>
<evidence type="ECO:0000259" key="15">
    <source>
        <dbReference type="PROSITE" id="PS51910"/>
    </source>
</evidence>
<evidence type="ECO:0000256" key="6">
    <source>
        <dbReference type="ARBA" id="ARBA00022801"/>
    </source>
</evidence>
<keyword evidence="9" id="KW-0119">Carbohydrate metabolism</keyword>
<dbReference type="Proteomes" id="UP000325440">
    <property type="component" value="Unassembled WGS sequence"/>
</dbReference>
<dbReference type="GO" id="GO:0000272">
    <property type="term" value="P:polysaccharide catabolic process"/>
    <property type="evidence" value="ECO:0007669"/>
    <property type="project" value="UniProtKB-KW"/>
</dbReference>
<keyword evidence="8" id="KW-1015">Disulfide bond</keyword>
<dbReference type="Gene3D" id="3.20.20.80">
    <property type="entry name" value="Glycosidases"/>
    <property type="match status" value="1"/>
</dbReference>
<evidence type="ECO:0000313" key="16">
    <source>
        <dbReference type="EMBL" id="VVC40928.1"/>
    </source>
</evidence>
<dbReference type="PROSITE" id="PS01095">
    <property type="entry name" value="GH18_1"/>
    <property type="match status" value="1"/>
</dbReference>
<keyword evidence="4" id="KW-0147">Chitin-binding</keyword>
<comment type="catalytic activity">
    <reaction evidence="1">
        <text>Random endo-hydrolysis of N-acetyl-beta-D-glucosaminide (1-&gt;4)-beta-linkages in chitin and chitodextrins.</text>
        <dbReference type="EC" id="3.2.1.14"/>
    </reaction>
</comment>
<sequence>FKKKKKPLCEKRIAKTITNITMQLLPWMSIFVLVIASDAEHNIEKRGSSNQKKVVCYYTNWSVYRPGTAKFSPQNINPYLCTHLIYAFGGLDKENGLRPYDKYQDIEQGGYAKFNGLKTYNKNLKTLLAIGGWNEGSTRFSKLVDDESKRKEFVKNVIKFLRQNNFDGLDLDWEYPAFRDGSKPSDKENYASLVKELREEFNRESSKTGRPRLLLTMAVPAGIEYIDKGYDVPELNKHLDFMNLLTYDYHSSFEPAVNHHSPLYPLEEDSEYNFDAKLNIDHTIKHYIASGADKEKLVLGIPTYGRSYTLFNKDSTDIGAPSDGPGEKGEATREKGYLAYYEICGNIKKDDTWTIEQPKPRAMGPYAYKDNQWVGYDDEEFVKLKAKYAIENDLGGIMFWSIDNDDFRGNCHSRAYPLIEAGKEVLFGDSKIESSQGKETKVTSKSRPKPRPIARTTTSAPREDFTQSTTTPEPPTTPDTGTDFTCKDEGFFPHPRECKKYFWCLDSGPSNLGIVAHQFTCPSGLVFNKASDSCDYSRNVACKDKKTSTEITTTTTTTTTPKPIKSGIKTTTTTTTTTTTQIPEVEEDVEDEFEEEEDPKEIKQLITLIKKLGGVAELEKQLNIKDGSTEVTTPAISKSLYNKVLKIPSNRFQSSYINGPGPQSEGLENTGDNIDYKKDKPQYVTIRRQRPSKDVIENSKEQEQETPTFTTTERFKPTYKTVDRSRYRDLGEVADENSENDSLPKYTTISRTRSTESDLEETSSPKYVTLRRQRPTYKEDEINDEEITPVSSISSTSQAPRYVSLLRQRSTTTTTTPEDTSIETTIRDNFEEPRPSTSTKVSDEAFTTESSIISTILFNTIPFTEITTKTVNIPSSTTAKISELTQILTSSTENISDIKNITNVSTPIDKSVNDTIKTTASPILINTNTRNTLSTTKSPTSTITNVITSIYEVATERQRVRIKNIQNFLLEHKKSEPVTQTITHTSTSPTTMENIIQVEEPTQKSILKGRFGGQVQFRPTLRKPTITTEKSITTEKIIETTTEKKVDTNNEPKIDTTTEKRFRLNKYVNRFVRPINNKNNNNNTEIPSTTTGRIFIKPITETLELSTRQFNRFRLTTSSDINNNTSLTRRSFSRFRPNTSETPLTSNADIQKSRFFRSRKPISSTSTSTTTTEDTTTGEFLNFEENVDSYRYVTTPYIPTTVNFPTSNFEETSVNDEELKSTTFGSFEQTTFSTNDITTIQPTSVKAAKTFRGSIRANNSFNSNEKSRSPSLGRQNSRFLKEENKILFIRVLPSPDGKSQNDFTSGQIKNITRSRGRIRAFDSLELVTRTDGLAKDDRPNEVFKGSETKFRVQQSTTTETTEEFQRDRNRQRITRPTKRTTTTTTTEDSSPISSTESYSSQAANRRRKFRPEYTTTSVSNYEEELTTPKTRNPERRFRSRTTVLKNAIITSTTPGTLEENDRKFFSSSSQPYYDDSSLFAKTRDDRKIGGSTEDLANTAVVAIHTLATAPPSNYDFRSSTQSIFRQTTQKQNYFEPRASHTKSTGEAFEATEEPATRQAIQAQQLINRPPAPQSQQPPIKLPVSFQPAPYQPSPFQVGPFQPVSYPDLPFQTNDAFAPIAARQPTMAVTTAVPVATSRQTFLLRRGPPRTTPLAVSTSASTVRTPPSLPPPPQYLNDNAQEQYADYSEPELASDTGAEQQVALKGKVRIHGDGYIECLDMGSFPHPFSCRKFISCAKTEYGTLFGWEYTCPKGLSFDPVGGICNWSSGPSCN</sequence>
<proteinExistence type="inferred from homology"/>
<evidence type="ECO:0000313" key="17">
    <source>
        <dbReference type="Proteomes" id="UP000325440"/>
    </source>
</evidence>
<feature type="region of interest" description="Disordered" evidence="13">
    <location>
        <begin position="430"/>
        <end position="484"/>
    </location>
</feature>
<evidence type="ECO:0000256" key="9">
    <source>
        <dbReference type="ARBA" id="ARBA00023277"/>
    </source>
</evidence>
<keyword evidence="17" id="KW-1185">Reference proteome</keyword>
<reference evidence="16 17" key="1">
    <citation type="submission" date="2019-08" db="EMBL/GenBank/DDBJ databases">
        <authorList>
            <person name="Alioto T."/>
            <person name="Alioto T."/>
            <person name="Gomez Garrido J."/>
        </authorList>
    </citation>
    <scope>NUCLEOTIDE SEQUENCE [LARGE SCALE GENOMIC DNA]</scope>
</reference>
<dbReference type="InterPro" id="IPR011583">
    <property type="entry name" value="Chitinase_II/V-like_cat"/>
</dbReference>
<dbReference type="InterPro" id="IPR036508">
    <property type="entry name" value="Chitin-bd_dom_sf"/>
</dbReference>
<feature type="compositionally biased region" description="Polar residues" evidence="13">
    <location>
        <begin position="1137"/>
        <end position="1146"/>
    </location>
</feature>
<feature type="domain" description="Chitin-binding type-2" evidence="14">
    <location>
        <begin position="483"/>
        <end position="544"/>
    </location>
</feature>
<evidence type="ECO:0000256" key="3">
    <source>
        <dbReference type="ARBA" id="ARBA00012729"/>
    </source>
</evidence>
<feature type="region of interest" description="Disordered" evidence="13">
    <location>
        <begin position="554"/>
        <end position="580"/>
    </location>
</feature>
<feature type="compositionally biased region" description="Polar residues" evidence="13">
    <location>
        <begin position="1119"/>
        <end position="1128"/>
    </location>
</feature>
<feature type="domain" description="Chitin-binding type-2" evidence="14">
    <location>
        <begin position="1714"/>
        <end position="1772"/>
    </location>
</feature>
<dbReference type="InterPro" id="IPR002557">
    <property type="entry name" value="Chitin-bd_dom"/>
</dbReference>
<keyword evidence="6 12" id="KW-0378">Hydrolase</keyword>
<dbReference type="SMART" id="SM00636">
    <property type="entry name" value="Glyco_18"/>
    <property type="match status" value="1"/>
</dbReference>
<dbReference type="Gene3D" id="3.10.50.10">
    <property type="match status" value="1"/>
</dbReference>
<evidence type="ECO:0000256" key="8">
    <source>
        <dbReference type="ARBA" id="ARBA00023157"/>
    </source>
</evidence>
<dbReference type="SMART" id="SM00494">
    <property type="entry name" value="ChtBD2"/>
    <property type="match status" value="2"/>
</dbReference>
<feature type="compositionally biased region" description="Polar residues" evidence="13">
    <location>
        <begin position="1653"/>
        <end position="1664"/>
    </location>
</feature>
<dbReference type="GO" id="GO:0005576">
    <property type="term" value="C:extracellular region"/>
    <property type="evidence" value="ECO:0007669"/>
    <property type="project" value="InterPro"/>
</dbReference>
<feature type="non-terminal residue" evidence="16">
    <location>
        <position position="1"/>
    </location>
</feature>
<gene>
    <name evidence="16" type="ORF">CINCED_3A022627</name>
</gene>
<evidence type="ECO:0000256" key="4">
    <source>
        <dbReference type="ARBA" id="ARBA00022669"/>
    </source>
</evidence>
<keyword evidence="11" id="KW-0624">Polysaccharide degradation</keyword>
<dbReference type="EC" id="3.2.1.14" evidence="3"/>
<evidence type="ECO:0000259" key="14">
    <source>
        <dbReference type="PROSITE" id="PS50940"/>
    </source>
</evidence>
<dbReference type="InterPro" id="IPR017853">
    <property type="entry name" value="GH"/>
</dbReference>
<dbReference type="SUPFAM" id="SSF51445">
    <property type="entry name" value="(Trans)glycosidases"/>
    <property type="match status" value="1"/>
</dbReference>
<dbReference type="InterPro" id="IPR001579">
    <property type="entry name" value="Glyco_hydro_18_chit_AS"/>
</dbReference>
<feature type="region of interest" description="Disordered" evidence="13">
    <location>
        <begin position="1645"/>
        <end position="1672"/>
    </location>
</feature>
<dbReference type="InterPro" id="IPR001223">
    <property type="entry name" value="Glyco_hydro18_cat"/>
</dbReference>
<feature type="region of interest" description="Disordered" evidence="13">
    <location>
        <begin position="1119"/>
        <end position="1146"/>
    </location>
</feature>
<dbReference type="CDD" id="cd02872">
    <property type="entry name" value="GH18_chitolectin_chitotriosidase"/>
    <property type="match status" value="1"/>
</dbReference>
<organism evidence="16 17">
    <name type="scientific">Cinara cedri</name>
    <dbReference type="NCBI Taxonomy" id="506608"/>
    <lineage>
        <taxon>Eukaryota</taxon>
        <taxon>Metazoa</taxon>
        <taxon>Ecdysozoa</taxon>
        <taxon>Arthropoda</taxon>
        <taxon>Hexapoda</taxon>
        <taxon>Insecta</taxon>
        <taxon>Pterygota</taxon>
        <taxon>Neoptera</taxon>
        <taxon>Paraneoptera</taxon>
        <taxon>Hemiptera</taxon>
        <taxon>Sternorrhyncha</taxon>
        <taxon>Aphidomorpha</taxon>
        <taxon>Aphidoidea</taxon>
        <taxon>Aphididae</taxon>
        <taxon>Lachninae</taxon>
        <taxon>Cinara</taxon>
    </lineage>
</organism>
<feature type="compositionally biased region" description="Basic and acidic residues" evidence="13">
    <location>
        <begin position="1337"/>
        <end position="1350"/>
    </location>
</feature>
<keyword evidence="5" id="KW-0732">Signal</keyword>
<dbReference type="OrthoDB" id="73875at2759"/>
<keyword evidence="7" id="KW-0146">Chitin degradation</keyword>
<dbReference type="FunFam" id="3.20.20.80:FF:000007">
    <property type="entry name" value="Acidic mammalian chitinase"/>
    <property type="match status" value="1"/>
</dbReference>
<evidence type="ECO:0000256" key="1">
    <source>
        <dbReference type="ARBA" id="ARBA00000822"/>
    </source>
</evidence>
<evidence type="ECO:0000256" key="11">
    <source>
        <dbReference type="ARBA" id="ARBA00023326"/>
    </source>
</evidence>
<dbReference type="PROSITE" id="PS51910">
    <property type="entry name" value="GH18_2"/>
    <property type="match status" value="1"/>
</dbReference>
<dbReference type="Gene3D" id="2.170.140.10">
    <property type="entry name" value="Chitin binding domain"/>
    <property type="match status" value="2"/>
</dbReference>
<evidence type="ECO:0000256" key="2">
    <source>
        <dbReference type="ARBA" id="ARBA00009121"/>
    </source>
</evidence>
<dbReference type="EMBL" id="CABPRJ010001910">
    <property type="protein sequence ID" value="VVC40928.1"/>
    <property type="molecule type" value="Genomic_DNA"/>
</dbReference>
<feature type="domain" description="GH18" evidence="15">
    <location>
        <begin position="52"/>
        <end position="429"/>
    </location>
</feature>
<dbReference type="GO" id="GO:0008843">
    <property type="term" value="F:endochitinase activity"/>
    <property type="evidence" value="ECO:0007669"/>
    <property type="project" value="UniProtKB-EC"/>
</dbReference>
<dbReference type="GO" id="GO:0006032">
    <property type="term" value="P:chitin catabolic process"/>
    <property type="evidence" value="ECO:0007669"/>
    <property type="project" value="UniProtKB-KW"/>
</dbReference>
<evidence type="ECO:0000256" key="10">
    <source>
        <dbReference type="ARBA" id="ARBA00023295"/>
    </source>
</evidence>
<dbReference type="SUPFAM" id="SSF57625">
    <property type="entry name" value="Invertebrate chitin-binding proteins"/>
    <property type="match status" value="2"/>
</dbReference>
<name>A0A5E4N848_9HEMI</name>
<evidence type="ECO:0000256" key="13">
    <source>
        <dbReference type="SAM" id="MobiDB-lite"/>
    </source>
</evidence>
<evidence type="ECO:0000256" key="7">
    <source>
        <dbReference type="ARBA" id="ARBA00023024"/>
    </source>
</evidence>
<dbReference type="FunFam" id="2.170.140.10:FF:000005">
    <property type="entry name" value="Acidic mammalian chitinase"/>
    <property type="match status" value="1"/>
</dbReference>
<feature type="region of interest" description="Disordered" evidence="13">
    <location>
        <begin position="1257"/>
        <end position="1276"/>
    </location>
</feature>
<dbReference type="Pfam" id="PF01607">
    <property type="entry name" value="CBM_14"/>
    <property type="match status" value="2"/>
</dbReference>
<feature type="region of interest" description="Disordered" evidence="13">
    <location>
        <begin position="656"/>
        <end position="677"/>
    </location>
</feature>
<feature type="compositionally biased region" description="Basic and acidic residues" evidence="13">
    <location>
        <begin position="430"/>
        <end position="442"/>
    </location>
</feature>
<dbReference type="PANTHER" id="PTHR11177:SF399">
    <property type="entry name" value="CHITINASE 6, ISOFORM C"/>
    <property type="match status" value="1"/>
</dbReference>
<protein>
    <recommendedName>
        <fullName evidence="3">chitinase</fullName>
        <ecNumber evidence="3">3.2.1.14</ecNumber>
    </recommendedName>
</protein>
<dbReference type="PANTHER" id="PTHR11177">
    <property type="entry name" value="CHITINASE"/>
    <property type="match status" value="1"/>
</dbReference>
<comment type="similarity">
    <text evidence="2">Belongs to the glycosyl hydrolase 18 family. Chitinase class II subfamily.</text>
</comment>
<feature type="region of interest" description="Disordered" evidence="13">
    <location>
        <begin position="1337"/>
        <end position="1438"/>
    </location>
</feature>
<evidence type="ECO:0000256" key="12">
    <source>
        <dbReference type="RuleBase" id="RU000489"/>
    </source>
</evidence>
<evidence type="ECO:0000256" key="5">
    <source>
        <dbReference type="ARBA" id="ARBA00022729"/>
    </source>
</evidence>